<sequence>MATARRARARFSIAVRHNPAVRQVISTIADDARTPTEYTDAVWDEDDQRWVSDAEVTETTCTAFTGRRLAEHVSARSIVRRVERLDPEVARGQGELFDTRRHHAVFTDSPAPVLEAEKSHRAHAIVESTIAELTDNTPAHLPSGQFQTDGAWLILAVTTHDPTRAVAVSAGAGRHSEQMGTTRRKSISPPSRLASSARRFRLHAPRVWRWQVGFDDLTAALAVTASVVPRQPRPTLRT</sequence>
<organism evidence="2 3">
    <name type="scientific">Kineococcus mangrovi</name>
    <dbReference type="NCBI Taxonomy" id="1660183"/>
    <lineage>
        <taxon>Bacteria</taxon>
        <taxon>Bacillati</taxon>
        <taxon>Actinomycetota</taxon>
        <taxon>Actinomycetes</taxon>
        <taxon>Kineosporiales</taxon>
        <taxon>Kineosporiaceae</taxon>
        <taxon>Kineococcus</taxon>
    </lineage>
</organism>
<dbReference type="Proteomes" id="UP001566476">
    <property type="component" value="Unassembled WGS sequence"/>
</dbReference>
<accession>A0ABV4I889</accession>
<name>A0ABV4I889_9ACTN</name>
<proteinExistence type="predicted"/>
<dbReference type="EMBL" id="JBGGTQ010000006">
    <property type="protein sequence ID" value="MEZ0493481.1"/>
    <property type="molecule type" value="Genomic_DNA"/>
</dbReference>
<reference evidence="2 3" key="1">
    <citation type="submission" date="2024-07" db="EMBL/GenBank/DDBJ databases">
        <authorList>
            <person name="Thanompreechachai J."/>
            <person name="Duangmal K."/>
        </authorList>
    </citation>
    <scope>NUCLEOTIDE SEQUENCE [LARGE SCALE GENOMIC DNA]</scope>
    <source>
        <strain evidence="2 3">TBRC 1896</strain>
    </source>
</reference>
<evidence type="ECO:0000313" key="2">
    <source>
        <dbReference type="EMBL" id="MEZ0493481.1"/>
    </source>
</evidence>
<evidence type="ECO:0000256" key="1">
    <source>
        <dbReference type="SAM" id="MobiDB-lite"/>
    </source>
</evidence>
<evidence type="ECO:0000313" key="3">
    <source>
        <dbReference type="Proteomes" id="UP001566476"/>
    </source>
</evidence>
<dbReference type="RefSeq" id="WP_370719721.1">
    <property type="nucleotide sequence ID" value="NZ_JBGGTQ010000006.1"/>
</dbReference>
<protein>
    <submittedName>
        <fullName evidence="2">Uncharacterized protein</fullName>
    </submittedName>
</protein>
<feature type="region of interest" description="Disordered" evidence="1">
    <location>
        <begin position="169"/>
        <end position="195"/>
    </location>
</feature>
<comment type="caution">
    <text evidence="2">The sequence shown here is derived from an EMBL/GenBank/DDBJ whole genome shotgun (WGS) entry which is preliminary data.</text>
</comment>
<gene>
    <name evidence="2" type="ORF">AB2L28_14680</name>
</gene>
<keyword evidence="3" id="KW-1185">Reference proteome</keyword>